<comment type="subcellular location">
    <subcellularLocation>
        <location evidence="1">Nucleus</location>
    </subcellularLocation>
</comment>
<dbReference type="GO" id="GO:0030627">
    <property type="term" value="F:pre-mRNA 5'-splice site binding"/>
    <property type="evidence" value="ECO:0007669"/>
    <property type="project" value="TreeGrafter"/>
</dbReference>
<keyword evidence="7" id="KW-0472">Membrane</keyword>
<dbReference type="GO" id="GO:0000395">
    <property type="term" value="P:mRNA 5'-splice site recognition"/>
    <property type="evidence" value="ECO:0007669"/>
    <property type="project" value="TreeGrafter"/>
</dbReference>
<evidence type="ECO:0000256" key="4">
    <source>
        <dbReference type="ARBA" id="ARBA00023187"/>
    </source>
</evidence>
<dbReference type="InterPro" id="IPR003107">
    <property type="entry name" value="HAT"/>
</dbReference>
<keyword evidence="7" id="KW-1133">Transmembrane helix</keyword>
<evidence type="ECO:0000256" key="6">
    <source>
        <dbReference type="ARBA" id="ARBA00038019"/>
    </source>
</evidence>
<evidence type="ECO:0000256" key="7">
    <source>
        <dbReference type="SAM" id="Phobius"/>
    </source>
</evidence>
<evidence type="ECO:0000313" key="8">
    <source>
        <dbReference type="EMBL" id="VFU54806.1"/>
    </source>
</evidence>
<dbReference type="GO" id="GO:0000243">
    <property type="term" value="C:commitment complex"/>
    <property type="evidence" value="ECO:0007669"/>
    <property type="project" value="TreeGrafter"/>
</dbReference>
<dbReference type="PANTHER" id="PTHR17204">
    <property type="entry name" value="PRE-MRNA PROCESSING PROTEIN PRP39-RELATED"/>
    <property type="match status" value="1"/>
</dbReference>
<dbReference type="SUPFAM" id="SSF48452">
    <property type="entry name" value="TPR-like"/>
    <property type="match status" value="1"/>
</dbReference>
<evidence type="ECO:0008006" key="9">
    <source>
        <dbReference type="Google" id="ProtNLM"/>
    </source>
</evidence>
<evidence type="ECO:0000256" key="1">
    <source>
        <dbReference type="ARBA" id="ARBA00004123"/>
    </source>
</evidence>
<dbReference type="AlphaFoldDB" id="A0A6N2MKD8"/>
<proteinExistence type="inferred from homology"/>
<protein>
    <recommendedName>
        <fullName evidence="9">Pre-mRNA-processing factor 39</fullName>
    </recommendedName>
</protein>
<name>A0A6N2MKD8_SALVM</name>
<organism evidence="8">
    <name type="scientific">Salix viminalis</name>
    <name type="common">Common osier</name>
    <name type="synonym">Basket willow</name>
    <dbReference type="NCBI Taxonomy" id="40686"/>
    <lineage>
        <taxon>Eukaryota</taxon>
        <taxon>Viridiplantae</taxon>
        <taxon>Streptophyta</taxon>
        <taxon>Embryophyta</taxon>
        <taxon>Tracheophyta</taxon>
        <taxon>Spermatophyta</taxon>
        <taxon>Magnoliopsida</taxon>
        <taxon>eudicotyledons</taxon>
        <taxon>Gunneridae</taxon>
        <taxon>Pentapetalae</taxon>
        <taxon>rosids</taxon>
        <taxon>fabids</taxon>
        <taxon>Malpighiales</taxon>
        <taxon>Salicaceae</taxon>
        <taxon>Saliceae</taxon>
        <taxon>Salix</taxon>
    </lineage>
</organism>
<dbReference type="SMART" id="SM00386">
    <property type="entry name" value="HAT"/>
    <property type="match status" value="4"/>
</dbReference>
<dbReference type="Gene3D" id="1.25.40.10">
    <property type="entry name" value="Tetratricopeptide repeat domain"/>
    <property type="match status" value="2"/>
</dbReference>
<dbReference type="PANTHER" id="PTHR17204:SF5">
    <property type="entry name" value="PRE-MRNA-PROCESSING FACTOR 39"/>
    <property type="match status" value="1"/>
</dbReference>
<dbReference type="Pfam" id="PF23241">
    <property type="entry name" value="HAT_PRP39_C"/>
    <property type="match status" value="1"/>
</dbReference>
<dbReference type="InterPro" id="IPR011990">
    <property type="entry name" value="TPR-like_helical_dom_sf"/>
</dbReference>
<comment type="similarity">
    <text evidence="6">Belongs to the PRP39 family.</text>
</comment>
<sequence length="664" mass="74136">MTSISQVVNLYERCIIACANYTEYWIRYVLCMEACGNMNLANNALARATQVFVKVWSFRGLLYGSVLSFDFKGAGNFTASFVAAQAAYTGNAYGTDSTYIVPDGTEALVGTDSTINNAAVTENASFVSPQAAGYDSAVDGNTSTEAGVVLSDENGNAGEVVGGADAVQQFEDGSDVYVLVKIVIEPIKEYRLYKMVVYMTVLFLCMKHSGTLLQMLHILFNLNLNGNSKMVDEHSRLFDQLWLKMPEISAEEDRLWSIVKANSLDFDAWIALLDETEKVAGDKILKIRKVYDAFLVEFPLCYGYWNKYADHEARLGFMDKVVEVYERAVLGVTYSVDIWLHYCIFAISMYEDPETIRSTPATVVSHIMCYSRSLIYGIYALIVLYPYLYLNHMSLFGGIRLFERGLVYVGTDYLSYPLWDKYIEYEELRAEGGCVAMIYARILEIPNRKLDDYFNSSKSELKKSDAEDYLSSDGAKIAKPYSDGTSPPQSLMGAYTSAHNQWTAGYGLQPQAWPPATQVQTQQWTPGFNQQVAYGAYGGYGGSYTCPQVPTSVAQGFPTIKLHITSGSVDSSAVARIFLGFRFESHARRKVYSRIPRRGIKEACYLDEISNVLKLGVFCTSRLPCARPDMEEVLQVLLGLVYGVKIIGSVLYDSTSYSKRKKII</sequence>
<dbReference type="EMBL" id="CAADRP010001854">
    <property type="protein sequence ID" value="VFU54806.1"/>
    <property type="molecule type" value="Genomic_DNA"/>
</dbReference>
<evidence type="ECO:0000256" key="2">
    <source>
        <dbReference type="ARBA" id="ARBA00022664"/>
    </source>
</evidence>
<evidence type="ECO:0000256" key="3">
    <source>
        <dbReference type="ARBA" id="ARBA00022737"/>
    </source>
</evidence>
<keyword evidence="2" id="KW-0507">mRNA processing</keyword>
<reference evidence="8" key="1">
    <citation type="submission" date="2019-03" db="EMBL/GenBank/DDBJ databases">
        <authorList>
            <person name="Mank J."/>
            <person name="Almeida P."/>
        </authorList>
    </citation>
    <scope>NUCLEOTIDE SEQUENCE</scope>
    <source>
        <strain evidence="8">78183</strain>
    </source>
</reference>
<keyword evidence="7" id="KW-0812">Transmembrane</keyword>
<dbReference type="InterPro" id="IPR059164">
    <property type="entry name" value="HAT_PRP39_C"/>
</dbReference>
<dbReference type="GO" id="GO:0005685">
    <property type="term" value="C:U1 snRNP"/>
    <property type="evidence" value="ECO:0007669"/>
    <property type="project" value="TreeGrafter"/>
</dbReference>
<keyword evidence="3" id="KW-0677">Repeat</keyword>
<accession>A0A6N2MKD8</accession>
<gene>
    <name evidence="8" type="ORF">SVIM_LOCUS385506</name>
</gene>
<feature type="transmembrane region" description="Helical" evidence="7">
    <location>
        <begin position="195"/>
        <end position="220"/>
    </location>
</feature>
<dbReference type="Pfam" id="PF23240">
    <property type="entry name" value="HAT_PRP39_N"/>
    <property type="match status" value="2"/>
</dbReference>
<keyword evidence="5" id="KW-0539">Nucleus</keyword>
<evidence type="ECO:0000256" key="5">
    <source>
        <dbReference type="ARBA" id="ARBA00023242"/>
    </source>
</evidence>
<dbReference type="GO" id="GO:0071004">
    <property type="term" value="C:U2-type prespliceosome"/>
    <property type="evidence" value="ECO:0007669"/>
    <property type="project" value="TreeGrafter"/>
</dbReference>
<keyword evidence="4" id="KW-0508">mRNA splicing</keyword>
<feature type="transmembrane region" description="Helical" evidence="7">
    <location>
        <begin position="370"/>
        <end position="390"/>
    </location>
</feature>